<feature type="region of interest" description="Disordered" evidence="1">
    <location>
        <begin position="1"/>
        <end position="23"/>
    </location>
</feature>
<keyword evidence="3" id="KW-1185">Reference proteome</keyword>
<reference evidence="2 3" key="2">
    <citation type="journal article" date="2023" name="ChemBioChem">
        <title>Acyltransferase Domain Exchange between Two Independent Type I Polyketide Synthases in the Same Producer Strain of Macrolide Antibiotics.</title>
        <authorList>
            <person name="Kudo F."/>
            <person name="Kishikawa K."/>
            <person name="Tsuboi K."/>
            <person name="Kido T."/>
            <person name="Usui T."/>
            <person name="Hashimoto J."/>
            <person name="Shin-Ya K."/>
            <person name="Miyanaga A."/>
            <person name="Eguchi T."/>
        </authorList>
    </citation>
    <scope>NUCLEOTIDE SEQUENCE [LARGE SCALE GENOMIC DNA]</scope>
    <source>
        <strain evidence="2 3">A-8890</strain>
    </source>
</reference>
<sequence length="308" mass="33427">MTAPDTTPPDTTPPDTTPYDTTPYDAERAAFSREALARLALSSAAVGTAGGAHALVPTRHDTYTGLGGRVSEAVYLTRAAEGVLVRAVVYERERGASWAEIAHYLGVGAQEAEERFGPELDRWAEAFRTPYRLDPTGRKRVPQLPTAAYDPVSVVRWLDLWAGSHISGQGWCAVSEGLPDRIPPKDDDHTRRRSRRGPDDVGGTVAPTGLRRFLEHLWDYVVRGDHVDTEVIDWDALAPALGTTYAECAPYEHTLTLVGPAHVIDVHLAREAGEDEVSVTVTGADSGDLRIRIDTLIDVFAPGSAELL</sequence>
<reference evidence="2 3" key="1">
    <citation type="journal article" date="2010" name="ChemBioChem">
        <title>Cloning and characterization of the biosynthetic gene cluster of 16-membered macrolide antibiotic FD-891: involvement of a dual functional cytochrome P450 monooxygenase catalyzing epoxidation and hydroxylation.</title>
        <authorList>
            <person name="Kudo F."/>
            <person name="Motegi A."/>
            <person name="Mizoue K."/>
            <person name="Eguchi T."/>
        </authorList>
    </citation>
    <scope>NUCLEOTIDE SEQUENCE [LARGE SCALE GENOMIC DNA]</scope>
    <source>
        <strain evidence="2 3">A-8890</strain>
    </source>
</reference>
<accession>A0ABN5VVC5</accession>
<proteinExistence type="predicted"/>
<name>A0ABN5VVC5_9ACTN</name>
<gene>
    <name evidence="2" type="ORF">SGFS_077720</name>
</gene>
<evidence type="ECO:0000313" key="3">
    <source>
        <dbReference type="Proteomes" id="UP001321542"/>
    </source>
</evidence>
<protein>
    <submittedName>
        <fullName evidence="2">Uncharacterized protein</fullName>
    </submittedName>
</protein>
<feature type="region of interest" description="Disordered" evidence="1">
    <location>
        <begin position="177"/>
        <end position="204"/>
    </location>
</feature>
<feature type="compositionally biased region" description="Pro residues" evidence="1">
    <location>
        <begin position="1"/>
        <end position="16"/>
    </location>
</feature>
<dbReference type="EMBL" id="AP018448">
    <property type="protein sequence ID" value="BBC36478.1"/>
    <property type="molecule type" value="Genomic_DNA"/>
</dbReference>
<organism evidence="2 3">
    <name type="scientific">Streptomyces graminofaciens</name>
    <dbReference type="NCBI Taxonomy" id="68212"/>
    <lineage>
        <taxon>Bacteria</taxon>
        <taxon>Bacillati</taxon>
        <taxon>Actinomycetota</taxon>
        <taxon>Actinomycetes</taxon>
        <taxon>Kitasatosporales</taxon>
        <taxon>Streptomycetaceae</taxon>
        <taxon>Streptomyces</taxon>
    </lineage>
</organism>
<dbReference type="Proteomes" id="UP001321542">
    <property type="component" value="Chromosome"/>
</dbReference>
<evidence type="ECO:0000313" key="2">
    <source>
        <dbReference type="EMBL" id="BBC36478.1"/>
    </source>
</evidence>
<feature type="compositionally biased region" description="Basic and acidic residues" evidence="1">
    <location>
        <begin position="178"/>
        <end position="190"/>
    </location>
</feature>
<evidence type="ECO:0000256" key="1">
    <source>
        <dbReference type="SAM" id="MobiDB-lite"/>
    </source>
</evidence>
<dbReference type="RefSeq" id="WP_286256731.1">
    <property type="nucleotide sequence ID" value="NZ_AP018448.1"/>
</dbReference>